<keyword evidence="1" id="KW-0812">Transmembrane</keyword>
<name>A0A439CTT4_9PEZI</name>
<dbReference type="EMBL" id="RYZI01000424">
    <property type="protein sequence ID" value="RWA05579.1"/>
    <property type="molecule type" value="Genomic_DNA"/>
</dbReference>
<evidence type="ECO:0000313" key="3">
    <source>
        <dbReference type="Proteomes" id="UP000286045"/>
    </source>
</evidence>
<feature type="transmembrane region" description="Helical" evidence="1">
    <location>
        <begin position="165"/>
        <end position="190"/>
    </location>
</feature>
<evidence type="ECO:0000313" key="2">
    <source>
        <dbReference type="EMBL" id="RWA05579.1"/>
    </source>
</evidence>
<feature type="transmembrane region" description="Helical" evidence="1">
    <location>
        <begin position="210"/>
        <end position="233"/>
    </location>
</feature>
<dbReference type="Proteomes" id="UP000286045">
    <property type="component" value="Unassembled WGS sequence"/>
</dbReference>
<organism evidence="2 3">
    <name type="scientific">Xylaria grammica</name>
    <dbReference type="NCBI Taxonomy" id="363999"/>
    <lineage>
        <taxon>Eukaryota</taxon>
        <taxon>Fungi</taxon>
        <taxon>Dikarya</taxon>
        <taxon>Ascomycota</taxon>
        <taxon>Pezizomycotina</taxon>
        <taxon>Sordariomycetes</taxon>
        <taxon>Xylariomycetidae</taxon>
        <taxon>Xylariales</taxon>
        <taxon>Xylariaceae</taxon>
        <taxon>Xylaria</taxon>
    </lineage>
</organism>
<gene>
    <name evidence="2" type="ORF">EKO27_g9527</name>
</gene>
<protein>
    <recommendedName>
        <fullName evidence="4">Pali-domain-containing protein</fullName>
    </recommendedName>
</protein>
<keyword evidence="1" id="KW-0472">Membrane</keyword>
<reference evidence="2 3" key="1">
    <citation type="submission" date="2018-12" db="EMBL/GenBank/DDBJ databases">
        <title>Draft genome sequence of Xylaria grammica IHI A82.</title>
        <authorList>
            <person name="Buettner E."/>
            <person name="Kellner H."/>
        </authorList>
    </citation>
    <scope>NUCLEOTIDE SEQUENCE [LARGE SCALE GENOMIC DNA]</scope>
    <source>
        <strain evidence="2 3">IHI A82</strain>
    </source>
</reference>
<evidence type="ECO:0008006" key="4">
    <source>
        <dbReference type="Google" id="ProtNLM"/>
    </source>
</evidence>
<keyword evidence="1" id="KW-1133">Transmembrane helix</keyword>
<feature type="transmembrane region" description="Helical" evidence="1">
    <location>
        <begin position="29"/>
        <end position="48"/>
    </location>
</feature>
<accession>A0A439CTT4</accession>
<dbReference type="STRING" id="363999.A0A439CTT4"/>
<evidence type="ECO:0000256" key="1">
    <source>
        <dbReference type="SAM" id="Phobius"/>
    </source>
</evidence>
<keyword evidence="3" id="KW-1185">Reference proteome</keyword>
<proteinExistence type="predicted"/>
<dbReference type="AlphaFoldDB" id="A0A439CTT4"/>
<sequence length="325" mass="34785">MAALAGDTGPSQPWYERRANARTISARRMLLLSSFIPITLSLASFLVVDATVPATPDMSLLNVMAAHISYNGANPVFKLGTFGYCVGWTPDESNTDVAATQSPICFRGNGYSGTAVISRFFDSPDVPIGYIASLAPAASALHPLITVLVLLVLVTAALPCFIPPIVAVALSWLTAASSVAAVACVFSLALATRSRLVGHGGYVFEYGVGIWLLLVGAIGVWVFTTLLTTAWWLRRRSGGRNTGDFAGELNPAHYTPGVDTSVESQVGESPGGAALQEIPGGNYAHRHELFNTDTREKGRVELEVEGRYYELDTTREIQPARMKSY</sequence>
<feature type="transmembrane region" description="Helical" evidence="1">
    <location>
        <begin position="128"/>
        <end position="153"/>
    </location>
</feature>
<comment type="caution">
    <text evidence="2">The sequence shown here is derived from an EMBL/GenBank/DDBJ whole genome shotgun (WGS) entry which is preliminary data.</text>
</comment>